<organism evidence="1 2">
    <name type="scientific">Sphingomonas abietis</name>
    <dbReference type="NCBI Taxonomy" id="3012344"/>
    <lineage>
        <taxon>Bacteria</taxon>
        <taxon>Pseudomonadati</taxon>
        <taxon>Pseudomonadota</taxon>
        <taxon>Alphaproteobacteria</taxon>
        <taxon>Sphingomonadales</taxon>
        <taxon>Sphingomonadaceae</taxon>
        <taxon>Sphingomonas</taxon>
    </lineage>
</organism>
<sequence length="659" mass="73032">MVEDDDFEPRFGRMRAGGGRPTRRFLHRVLAAANLARGGAASGRGRAGFLGSRIGRGSGVGRVLASRDAHAAFRQRRAIIKSRIVKLGSSKAMNAARAHIRYIHRDGVTREGTPGQLYTADRDRTDARAFLDRAKDDRHQFRFIVSAEDGAQYEDLKPLTRRLMAQMEQDLDTKLDWVAADHFNTGHPHTHILVRGRDDLGKDLIIAREYLTQGMRERAAELVSLDLGPRTYDEIEQRLRAEVGQERLTSIDRRLLRDLDEEGIVAAIDPDPFQQSLRAGRLQKLARLGLAEPTGSGRWQLVPGFDETLKRTGERHDIIRTMQRAFNAHGVERAGLDYAITNTATVAPIVGKVIERGLSDELNDRHYLIIDGSDGRGHYVDIGNGDATGSVPAGAVVRITPKSIEARSVDRTVAQIAAAHDGRYSIDIHLRHDRSATQNFAETHVRRLEAMRRLMGSVGREADGTWIIGPDHVESAAAFEARRAKSAPVVVDTLSTLPLDRQIGADGATWLDRELLGDGSQRLRDAGFGHEVRAALARRRQWLIDQGLAQEEQGRTIYRANLLAVLTRRELGRVAGQLSAELGLAYGEPQPGERIEGLYRRPVELASGRYALIEKSREFTLVPWRPALDPHLDRQVSGVMRGASINWTIGRGRGGPSIS</sequence>
<name>A0ABY7NUH8_9SPHN</name>
<reference evidence="1 2" key="1">
    <citation type="submission" date="2022-12" db="EMBL/GenBank/DDBJ databases">
        <title>Sphingomonas abieness sp. nov., an endophytic bacterium isolated from Abies koreana.</title>
        <authorList>
            <person name="Jiang L."/>
            <person name="Lee J."/>
        </authorList>
    </citation>
    <scope>NUCLEOTIDE SEQUENCE [LARGE SCALE GENOMIC DNA]</scope>
    <source>
        <strain evidence="2">PAMB 00755</strain>
    </source>
</reference>
<gene>
    <name evidence="1" type="primary">rlxS</name>
    <name evidence="1" type="ORF">PBT88_09455</name>
</gene>
<dbReference type="InterPro" id="IPR021795">
    <property type="entry name" value="DUF3363"/>
</dbReference>
<accession>A0ABY7NUH8</accession>
<proteinExistence type="predicted"/>
<protein>
    <submittedName>
        <fullName evidence="1">Relaxase/mobilization nuclease RlxS</fullName>
    </submittedName>
</protein>
<dbReference type="Proteomes" id="UP001210865">
    <property type="component" value="Chromosome"/>
</dbReference>
<dbReference type="EMBL" id="CP115174">
    <property type="protein sequence ID" value="WBO24298.1"/>
    <property type="molecule type" value="Genomic_DNA"/>
</dbReference>
<dbReference type="NCBIfam" id="NF041267">
    <property type="entry name" value="relax_RlxS"/>
    <property type="match status" value="1"/>
</dbReference>
<keyword evidence="2" id="KW-1185">Reference proteome</keyword>
<dbReference type="Pfam" id="PF11843">
    <property type="entry name" value="DUF3363"/>
    <property type="match status" value="1"/>
</dbReference>
<dbReference type="RefSeq" id="WP_270078926.1">
    <property type="nucleotide sequence ID" value="NZ_CP115174.1"/>
</dbReference>
<evidence type="ECO:0000313" key="2">
    <source>
        <dbReference type="Proteomes" id="UP001210865"/>
    </source>
</evidence>
<evidence type="ECO:0000313" key="1">
    <source>
        <dbReference type="EMBL" id="WBO24298.1"/>
    </source>
</evidence>